<accession>X1V8A0</accession>
<evidence type="ECO:0000256" key="4">
    <source>
        <dbReference type="ARBA" id="ARBA00022840"/>
    </source>
</evidence>
<protein>
    <recommendedName>
        <fullName evidence="7">ABC transporter domain-containing protein</fullName>
    </recommendedName>
</protein>
<evidence type="ECO:0000256" key="2">
    <source>
        <dbReference type="ARBA" id="ARBA00022475"/>
    </source>
</evidence>
<dbReference type="SUPFAM" id="SSF52540">
    <property type="entry name" value="P-loop containing nucleoside triphosphate hydrolases"/>
    <property type="match status" value="1"/>
</dbReference>
<feature type="domain" description="ABC transporter" evidence="7">
    <location>
        <begin position="16"/>
        <end position="90"/>
    </location>
</feature>
<reference evidence="8" key="1">
    <citation type="journal article" date="2014" name="Front. Microbiol.">
        <title>High frequency of phylogenetically diverse reductive dehalogenase-homologous genes in deep subseafloor sedimentary metagenomes.</title>
        <authorList>
            <person name="Kawai M."/>
            <person name="Futagami T."/>
            <person name="Toyoda A."/>
            <person name="Takaki Y."/>
            <person name="Nishi S."/>
            <person name="Hori S."/>
            <person name="Arai W."/>
            <person name="Tsubouchi T."/>
            <person name="Morono Y."/>
            <person name="Uchiyama I."/>
            <person name="Ito T."/>
            <person name="Fujiyama A."/>
            <person name="Inagaki F."/>
            <person name="Takami H."/>
        </authorList>
    </citation>
    <scope>NUCLEOTIDE SEQUENCE</scope>
    <source>
        <strain evidence="8">Expedition CK06-06</strain>
    </source>
</reference>
<feature type="non-terminal residue" evidence="8">
    <location>
        <position position="1"/>
    </location>
</feature>
<dbReference type="PANTHER" id="PTHR43790:SF3">
    <property type="entry name" value="D-ALLOSE IMPORT ATP-BINDING PROTEIN ALSA-RELATED"/>
    <property type="match status" value="1"/>
</dbReference>
<keyword evidence="3" id="KW-0547">Nucleotide-binding</keyword>
<dbReference type="PANTHER" id="PTHR43790">
    <property type="entry name" value="CARBOHYDRATE TRANSPORT ATP-BINDING PROTEIN MG119-RELATED"/>
    <property type="match status" value="1"/>
</dbReference>
<dbReference type="Gene3D" id="3.40.50.300">
    <property type="entry name" value="P-loop containing nucleotide triphosphate hydrolases"/>
    <property type="match status" value="1"/>
</dbReference>
<evidence type="ECO:0000259" key="7">
    <source>
        <dbReference type="Pfam" id="PF00005"/>
    </source>
</evidence>
<dbReference type="InterPro" id="IPR003439">
    <property type="entry name" value="ABC_transporter-like_ATP-bd"/>
</dbReference>
<proteinExistence type="predicted"/>
<dbReference type="GO" id="GO:0005524">
    <property type="term" value="F:ATP binding"/>
    <property type="evidence" value="ECO:0007669"/>
    <property type="project" value="UniProtKB-KW"/>
</dbReference>
<dbReference type="GO" id="GO:0016887">
    <property type="term" value="F:ATP hydrolysis activity"/>
    <property type="evidence" value="ECO:0007669"/>
    <property type="project" value="InterPro"/>
</dbReference>
<evidence type="ECO:0000313" key="8">
    <source>
        <dbReference type="EMBL" id="GAJ12517.1"/>
    </source>
</evidence>
<sequence length="163" mass="17956">TEDRKSQGLIMILSTRDNICLPSVERFSRLGFVDTKEESRAAAQYVRDLHIKTPSLHQQVMFLSGGNQQKVVISKWLCCQADILIFDEPTRGIDVGSKVEIYQLMNRLTARGAAIMMISSELPEILGMSDRIVVMSQGRIAGEFSAGEATQEKILHCALGGAA</sequence>
<keyword evidence="6" id="KW-0472">Membrane</keyword>
<dbReference type="InterPro" id="IPR027417">
    <property type="entry name" value="P-loop_NTPase"/>
</dbReference>
<dbReference type="EMBL" id="BARW01032371">
    <property type="protein sequence ID" value="GAJ12517.1"/>
    <property type="molecule type" value="Genomic_DNA"/>
</dbReference>
<evidence type="ECO:0000256" key="3">
    <source>
        <dbReference type="ARBA" id="ARBA00022741"/>
    </source>
</evidence>
<dbReference type="AlphaFoldDB" id="X1V8A0"/>
<dbReference type="Pfam" id="PF00005">
    <property type="entry name" value="ABC_tran"/>
    <property type="match status" value="1"/>
</dbReference>
<dbReference type="InterPro" id="IPR050107">
    <property type="entry name" value="ABC_carbohydrate_import_ATPase"/>
</dbReference>
<comment type="caution">
    <text evidence="8">The sequence shown here is derived from an EMBL/GenBank/DDBJ whole genome shotgun (WGS) entry which is preliminary data.</text>
</comment>
<name>X1V8A0_9ZZZZ</name>
<dbReference type="CDD" id="cd03215">
    <property type="entry name" value="ABC_Carb_Monos_II"/>
    <property type="match status" value="1"/>
</dbReference>
<evidence type="ECO:0000256" key="5">
    <source>
        <dbReference type="ARBA" id="ARBA00022967"/>
    </source>
</evidence>
<evidence type="ECO:0000256" key="1">
    <source>
        <dbReference type="ARBA" id="ARBA00022448"/>
    </source>
</evidence>
<keyword evidence="1" id="KW-0813">Transport</keyword>
<organism evidence="8">
    <name type="scientific">marine sediment metagenome</name>
    <dbReference type="NCBI Taxonomy" id="412755"/>
    <lineage>
        <taxon>unclassified sequences</taxon>
        <taxon>metagenomes</taxon>
        <taxon>ecological metagenomes</taxon>
    </lineage>
</organism>
<gene>
    <name evidence="8" type="ORF">S12H4_51253</name>
</gene>
<keyword evidence="2" id="KW-1003">Cell membrane</keyword>
<keyword evidence="5" id="KW-1278">Translocase</keyword>
<evidence type="ECO:0000256" key="6">
    <source>
        <dbReference type="ARBA" id="ARBA00023136"/>
    </source>
</evidence>
<keyword evidence="4" id="KW-0067">ATP-binding</keyword>